<proteinExistence type="predicted"/>
<comment type="caution">
    <text evidence="3">The sequence shown here is derived from an EMBL/GenBank/DDBJ whole genome shotgun (WGS) entry which is preliminary data.</text>
</comment>
<dbReference type="Gene3D" id="3.10.50.10">
    <property type="match status" value="1"/>
</dbReference>
<dbReference type="GO" id="GO:0004568">
    <property type="term" value="F:chitinase activity"/>
    <property type="evidence" value="ECO:0007669"/>
    <property type="project" value="TreeGrafter"/>
</dbReference>
<protein>
    <submittedName>
        <fullName evidence="3">CHIA chitinase</fullName>
    </submittedName>
</protein>
<dbReference type="GO" id="GO:0006032">
    <property type="term" value="P:chitin catabolic process"/>
    <property type="evidence" value="ECO:0007669"/>
    <property type="project" value="TreeGrafter"/>
</dbReference>
<keyword evidence="1" id="KW-1015">Disulfide bond</keyword>
<accession>A0A7K5WDH2</accession>
<dbReference type="SUPFAM" id="SSF51445">
    <property type="entry name" value="(Trans)glycosidases"/>
    <property type="match status" value="1"/>
</dbReference>
<evidence type="ECO:0000256" key="1">
    <source>
        <dbReference type="ARBA" id="ARBA00023157"/>
    </source>
</evidence>
<dbReference type="InterPro" id="IPR017853">
    <property type="entry name" value="GH"/>
</dbReference>
<dbReference type="AlphaFoldDB" id="A0A7K5WDH2"/>
<dbReference type="PANTHER" id="PTHR11177">
    <property type="entry name" value="CHITINASE"/>
    <property type="match status" value="1"/>
</dbReference>
<keyword evidence="4" id="KW-1185">Reference proteome</keyword>
<dbReference type="Proteomes" id="UP000557268">
    <property type="component" value="Unassembled WGS sequence"/>
</dbReference>
<evidence type="ECO:0000259" key="2">
    <source>
        <dbReference type="PROSITE" id="PS51910"/>
    </source>
</evidence>
<dbReference type="InterPro" id="IPR001223">
    <property type="entry name" value="Glyco_hydro18_cat"/>
</dbReference>
<dbReference type="GO" id="GO:0005576">
    <property type="term" value="C:extracellular region"/>
    <property type="evidence" value="ECO:0007669"/>
    <property type="project" value="TreeGrafter"/>
</dbReference>
<dbReference type="GO" id="GO:0005975">
    <property type="term" value="P:carbohydrate metabolic process"/>
    <property type="evidence" value="ECO:0007669"/>
    <property type="project" value="InterPro"/>
</dbReference>
<dbReference type="Pfam" id="PF00704">
    <property type="entry name" value="Glyco_hydro_18"/>
    <property type="match status" value="1"/>
</dbReference>
<sequence>EYAMNYWRDNGAPAEKLLAGFPTYGKTFSLQNPSNNGIRAPASGPGPMGDFTGEPGYLAYYEICRFLDSGATKASNEPQDVPYAYKGSEWVGYDNVNSFGLKAEWLNNNSFGGAMVWALDMDDFTGDFCHQGKYPLIYALKGSLEL</sequence>
<dbReference type="EMBL" id="VYXD01005969">
    <property type="protein sequence ID" value="NWU37539.1"/>
    <property type="molecule type" value="Genomic_DNA"/>
</dbReference>
<dbReference type="PANTHER" id="PTHR11177:SF188">
    <property type="entry name" value="ACIDIC MAMMALIAN CHITINASE"/>
    <property type="match status" value="1"/>
</dbReference>
<dbReference type="SUPFAM" id="SSF54556">
    <property type="entry name" value="Chitinase insertion domain"/>
    <property type="match status" value="1"/>
</dbReference>
<feature type="domain" description="GH18" evidence="2">
    <location>
        <begin position="1"/>
        <end position="146"/>
    </location>
</feature>
<dbReference type="Gene3D" id="3.20.20.80">
    <property type="entry name" value="Glycosidases"/>
    <property type="match status" value="1"/>
</dbReference>
<dbReference type="PROSITE" id="PS51910">
    <property type="entry name" value="GH18_2"/>
    <property type="match status" value="1"/>
</dbReference>
<feature type="non-terminal residue" evidence="3">
    <location>
        <position position="1"/>
    </location>
</feature>
<organism evidence="3 4">
    <name type="scientific">Hylia prasina</name>
    <name type="common">green hylia</name>
    <dbReference type="NCBI Taxonomy" id="208073"/>
    <lineage>
        <taxon>Eukaryota</taxon>
        <taxon>Metazoa</taxon>
        <taxon>Chordata</taxon>
        <taxon>Craniata</taxon>
        <taxon>Vertebrata</taxon>
        <taxon>Euteleostomi</taxon>
        <taxon>Archelosauria</taxon>
        <taxon>Archosauria</taxon>
        <taxon>Dinosauria</taxon>
        <taxon>Saurischia</taxon>
        <taxon>Theropoda</taxon>
        <taxon>Coelurosauria</taxon>
        <taxon>Aves</taxon>
        <taxon>Neognathae</taxon>
        <taxon>Neoaves</taxon>
        <taxon>Telluraves</taxon>
        <taxon>Australaves</taxon>
        <taxon>Passeriformes</taxon>
        <taxon>Sylvioidea</taxon>
        <taxon>Sylviidae</taxon>
        <taxon>Acrocephalinae</taxon>
        <taxon>Hylia</taxon>
    </lineage>
</organism>
<dbReference type="FunFam" id="3.10.50.10:FF:000001">
    <property type="entry name" value="Chitinase 3-like 1"/>
    <property type="match status" value="1"/>
</dbReference>
<dbReference type="InterPro" id="IPR029070">
    <property type="entry name" value="Chitinase_insertion_sf"/>
</dbReference>
<name>A0A7K5WDH2_9SYLV</name>
<dbReference type="GO" id="GO:0008061">
    <property type="term" value="F:chitin binding"/>
    <property type="evidence" value="ECO:0007669"/>
    <property type="project" value="TreeGrafter"/>
</dbReference>
<evidence type="ECO:0000313" key="4">
    <source>
        <dbReference type="Proteomes" id="UP000557268"/>
    </source>
</evidence>
<feature type="non-terminal residue" evidence="3">
    <location>
        <position position="146"/>
    </location>
</feature>
<dbReference type="InterPro" id="IPR050314">
    <property type="entry name" value="Glycosyl_Hydrlase_18"/>
</dbReference>
<gene>
    <name evidence="3" type="primary">Chia_0</name>
    <name evidence="3" type="ORF">HYLPRA_R12896</name>
</gene>
<evidence type="ECO:0000313" key="3">
    <source>
        <dbReference type="EMBL" id="NWU37539.1"/>
    </source>
</evidence>
<reference evidence="3 4" key="1">
    <citation type="submission" date="2019-09" db="EMBL/GenBank/DDBJ databases">
        <title>Bird 10,000 Genomes (B10K) Project - Family phase.</title>
        <authorList>
            <person name="Zhang G."/>
        </authorList>
    </citation>
    <scope>NUCLEOTIDE SEQUENCE [LARGE SCALE GENOMIC DNA]</scope>
    <source>
        <strain evidence="3">B10K-DU-001-70</strain>
        <tissue evidence="3">Muscle</tissue>
    </source>
</reference>